<dbReference type="SMART" id="SM01040">
    <property type="entry name" value="Bro-N"/>
    <property type="match status" value="1"/>
</dbReference>
<evidence type="ECO:0000313" key="3">
    <source>
        <dbReference type="Proteomes" id="UP000653127"/>
    </source>
</evidence>
<dbReference type="Proteomes" id="UP000653127">
    <property type="component" value="Unassembled WGS sequence"/>
</dbReference>
<comment type="caution">
    <text evidence="2">The sequence shown here is derived from an EMBL/GenBank/DDBJ whole genome shotgun (WGS) entry which is preliminary data.</text>
</comment>
<organism evidence="2 3">
    <name type="scientific">Ligaoa zhengdingensis</name>
    <dbReference type="NCBI Taxonomy" id="2763658"/>
    <lineage>
        <taxon>Bacteria</taxon>
        <taxon>Bacillati</taxon>
        <taxon>Bacillota</taxon>
        <taxon>Clostridia</taxon>
        <taxon>Eubacteriales</taxon>
        <taxon>Oscillospiraceae</taxon>
        <taxon>Ligaoa</taxon>
    </lineage>
</organism>
<dbReference type="RefSeq" id="WP_249282549.1">
    <property type="nucleotide sequence ID" value="NZ_JACRST010000006.1"/>
</dbReference>
<dbReference type="InterPro" id="IPR003497">
    <property type="entry name" value="BRO_N_domain"/>
</dbReference>
<accession>A0A926I4J3</accession>
<gene>
    <name evidence="2" type="ORF">H8711_05920</name>
</gene>
<name>A0A926I4J3_9FIRM</name>
<dbReference type="AlphaFoldDB" id="A0A926I4J3"/>
<sequence length="259" mass="29571">MSKLKLVQSAKFGEIEADIYSDNKDMFMTINQLAECLGYANGRKGIDTLIDRNNYLKSEEFSVTLKMRATDGKQYNTRLFTEDGIYEVTMLSSQPKAKEFRAWIRSILKALRSGEAKVVSMSEYQRMMAQTREENARIRKAQILTRLADEYKGTTYQQVLNSHATKVLTGEHLIPLPELAEKTYSAGEIGERLEISANMVGKLANRHNLKTNEFGKWFHDKSRHSSKEVPAFRYYAKVIPVLQEILQMDGGHIGDTDKT</sequence>
<dbReference type="Pfam" id="PF02498">
    <property type="entry name" value="Bro-N"/>
    <property type="match status" value="1"/>
</dbReference>
<keyword evidence="3" id="KW-1185">Reference proteome</keyword>
<evidence type="ECO:0000259" key="1">
    <source>
        <dbReference type="PROSITE" id="PS51750"/>
    </source>
</evidence>
<dbReference type="EMBL" id="JACRST010000006">
    <property type="protein sequence ID" value="MBC8546470.1"/>
    <property type="molecule type" value="Genomic_DNA"/>
</dbReference>
<proteinExistence type="predicted"/>
<protein>
    <submittedName>
        <fullName evidence="2">Bro-N domain-containing protein</fullName>
    </submittedName>
</protein>
<dbReference type="PROSITE" id="PS51750">
    <property type="entry name" value="BRO_N"/>
    <property type="match status" value="1"/>
</dbReference>
<feature type="domain" description="Bro-N" evidence="1">
    <location>
        <begin position="4"/>
        <end position="115"/>
    </location>
</feature>
<evidence type="ECO:0000313" key="2">
    <source>
        <dbReference type="EMBL" id="MBC8546470.1"/>
    </source>
</evidence>
<reference evidence="2" key="1">
    <citation type="submission" date="2020-08" db="EMBL/GenBank/DDBJ databases">
        <title>Genome public.</title>
        <authorList>
            <person name="Liu C."/>
            <person name="Sun Q."/>
        </authorList>
    </citation>
    <scope>NUCLEOTIDE SEQUENCE</scope>
    <source>
        <strain evidence="2">NSJ-31</strain>
    </source>
</reference>